<sequence>MGILRVLAIVCVVLLVVSYPVYGDDSLPSTESEIDANTEVKEDLTKLNVTDLVYLDVLINGLQAHRQKVVIGLFGDVVPKTVRNFVRLAANKKKGKTYKHTNIHKVKKGTGIFGGDVVYGNGTGVYSIFGKYFADENFKLEHYGAGWVSMVNHGKVKNGCQFLITTSETYWLNGKQVVFGKVLKGMERVQLVESILPDDLGRPTIHVEIANSGKLKMKKKLTVKLEPDDDVEGFITENTKDEL</sequence>
<comment type="function">
    <text evidence="1">PPIases accelerate the folding of proteins. It catalyzes the cis-trans isomerization of proline imidic peptide bonds in oligopeptides.</text>
</comment>
<gene>
    <name evidence="4" type="primary">LOC100377264</name>
</gene>
<keyword evidence="1" id="KW-0732">Signal</keyword>
<dbReference type="InterPro" id="IPR029000">
    <property type="entry name" value="Cyclophilin-like_dom_sf"/>
</dbReference>
<name>A0ABM0GMJ5_SACKO</name>
<proteinExistence type="inferred from homology"/>
<feature type="domain" description="PPIase cyclophilin-type" evidence="2">
    <location>
        <begin position="68"/>
        <end position="214"/>
    </location>
</feature>
<keyword evidence="3" id="KW-1185">Reference proteome</keyword>
<dbReference type="Pfam" id="PF00160">
    <property type="entry name" value="Pro_isomerase"/>
    <property type="match status" value="1"/>
</dbReference>
<dbReference type="Gene3D" id="2.40.100.10">
    <property type="entry name" value="Cyclophilin-like"/>
    <property type="match status" value="1"/>
</dbReference>
<keyword evidence="1" id="KW-0413">Isomerase</keyword>
<dbReference type="Proteomes" id="UP000694865">
    <property type="component" value="Unplaced"/>
</dbReference>
<dbReference type="PROSITE" id="PS50072">
    <property type="entry name" value="CSA_PPIASE_2"/>
    <property type="match status" value="1"/>
</dbReference>
<accession>A0ABM0GMJ5</accession>
<feature type="chain" id="PRO_5044990338" description="Peptidyl-prolyl cis-trans isomerase" evidence="1">
    <location>
        <begin position="24"/>
        <end position="243"/>
    </location>
</feature>
<dbReference type="PRINTS" id="PR00153">
    <property type="entry name" value="CSAPPISMRASE"/>
</dbReference>
<evidence type="ECO:0000256" key="1">
    <source>
        <dbReference type="RuleBase" id="RU363019"/>
    </source>
</evidence>
<evidence type="ECO:0000259" key="2">
    <source>
        <dbReference type="PROSITE" id="PS50072"/>
    </source>
</evidence>
<dbReference type="InterPro" id="IPR002130">
    <property type="entry name" value="Cyclophilin-type_PPIase_dom"/>
</dbReference>
<dbReference type="PANTHER" id="PTHR11071:SF559">
    <property type="entry name" value="PEPTIDYL-PROLYL CIS-TRANS ISOMERASE"/>
    <property type="match status" value="1"/>
</dbReference>
<comment type="similarity">
    <text evidence="1">Belongs to the cyclophilin-type PPIase family.</text>
</comment>
<keyword evidence="1" id="KW-0697">Rotamase</keyword>
<evidence type="ECO:0000313" key="4">
    <source>
        <dbReference type="RefSeq" id="XP_002733232.1"/>
    </source>
</evidence>
<protein>
    <recommendedName>
        <fullName evidence="1">Peptidyl-prolyl cis-trans isomerase</fullName>
        <shortName evidence="1">PPIase</shortName>
        <ecNumber evidence="1">5.2.1.8</ecNumber>
    </recommendedName>
</protein>
<dbReference type="SUPFAM" id="SSF50891">
    <property type="entry name" value="Cyclophilin-like"/>
    <property type="match status" value="1"/>
</dbReference>
<dbReference type="RefSeq" id="XP_002733232.1">
    <property type="nucleotide sequence ID" value="XM_002733186.2"/>
</dbReference>
<organism evidence="3 4">
    <name type="scientific">Saccoglossus kowalevskii</name>
    <name type="common">Acorn worm</name>
    <dbReference type="NCBI Taxonomy" id="10224"/>
    <lineage>
        <taxon>Eukaryota</taxon>
        <taxon>Metazoa</taxon>
        <taxon>Hemichordata</taxon>
        <taxon>Enteropneusta</taxon>
        <taxon>Harrimaniidae</taxon>
        <taxon>Saccoglossus</taxon>
    </lineage>
</organism>
<evidence type="ECO:0000313" key="3">
    <source>
        <dbReference type="Proteomes" id="UP000694865"/>
    </source>
</evidence>
<dbReference type="EC" id="5.2.1.8" evidence="1"/>
<comment type="catalytic activity">
    <reaction evidence="1">
        <text>[protein]-peptidylproline (omega=180) = [protein]-peptidylproline (omega=0)</text>
        <dbReference type="Rhea" id="RHEA:16237"/>
        <dbReference type="Rhea" id="RHEA-COMP:10747"/>
        <dbReference type="Rhea" id="RHEA-COMP:10748"/>
        <dbReference type="ChEBI" id="CHEBI:83833"/>
        <dbReference type="ChEBI" id="CHEBI:83834"/>
        <dbReference type="EC" id="5.2.1.8"/>
    </reaction>
</comment>
<dbReference type="PANTHER" id="PTHR11071">
    <property type="entry name" value="PEPTIDYL-PROLYL CIS-TRANS ISOMERASE"/>
    <property type="match status" value="1"/>
</dbReference>
<feature type="signal peptide" evidence="1">
    <location>
        <begin position="1"/>
        <end position="23"/>
    </location>
</feature>
<reference evidence="4" key="1">
    <citation type="submission" date="2025-08" db="UniProtKB">
        <authorList>
            <consortium name="RefSeq"/>
        </authorList>
    </citation>
    <scope>IDENTIFICATION</scope>
    <source>
        <tissue evidence="4">Testes</tissue>
    </source>
</reference>
<dbReference type="GeneID" id="100377264"/>